<comment type="caution">
    <text evidence="2">The sequence shown here is derived from an EMBL/GenBank/DDBJ whole genome shotgun (WGS) entry which is preliminary data.</text>
</comment>
<reference evidence="2 3" key="1">
    <citation type="submission" date="2011-11" db="EMBL/GenBank/DDBJ databases">
        <title>The Genome Sequence of Myroides odoratimimus CIP 101113.</title>
        <authorList>
            <person name="Earl A."/>
            <person name="Ward D."/>
            <person name="Feldgarden M."/>
            <person name="Gevers D."/>
            <person name="Huys G."/>
            <person name="Young S.K."/>
            <person name="Zeng Q."/>
            <person name="Gargeya S."/>
            <person name="Fitzgerald M."/>
            <person name="Haas B."/>
            <person name="Abouelleil A."/>
            <person name="Alvarado L."/>
            <person name="Arachchi H.M."/>
            <person name="Berlin A."/>
            <person name="Brown A."/>
            <person name="Chapman S.B."/>
            <person name="Chen Z."/>
            <person name="Dunbar C."/>
            <person name="Freedman E."/>
            <person name="Gearin G."/>
            <person name="Goldberg J."/>
            <person name="Griggs A."/>
            <person name="Gujja S."/>
            <person name="Heiman D."/>
            <person name="Howarth C."/>
            <person name="Larson L."/>
            <person name="Lui A."/>
            <person name="MacDonald P.J.P."/>
            <person name="Montmayeur A."/>
            <person name="Murphy C."/>
            <person name="Neiman D."/>
            <person name="Pearson M."/>
            <person name="Priest M."/>
            <person name="Roberts A."/>
            <person name="Saif S."/>
            <person name="Shea T."/>
            <person name="Shenoy N."/>
            <person name="Sisk P."/>
            <person name="Stolte C."/>
            <person name="Sykes S."/>
            <person name="Wortman J."/>
            <person name="Nusbaum C."/>
            <person name="Birren B."/>
        </authorList>
    </citation>
    <scope>NUCLEOTIDE SEQUENCE [LARGE SCALE GENOMIC DNA]</scope>
    <source>
        <strain evidence="2 3">CIP 101113</strain>
    </source>
</reference>
<keyword evidence="1" id="KW-0732">Signal</keyword>
<evidence type="ECO:0000313" key="2">
    <source>
        <dbReference type="EMBL" id="EHO05646.1"/>
    </source>
</evidence>
<sequence>MKKFLLFLLTILSISLAGCSSDDDYCGNETYRSLQLNETSNFSPLNFYVKGLKGDSFIVIRNERDFQNRVHGAQYYRNVIDWRYDELIIGQKYEERFSKIIDISTFYKESCNYNFQNILNVEIKVNKGSRYNGYITYHTIVPKTKSEQYDVITTVQFYN</sequence>
<accession>A0AAV3EZ49</accession>
<organism evidence="2 3">
    <name type="scientific">Myroides odoratimimus CIP 101113</name>
    <dbReference type="NCBI Taxonomy" id="883154"/>
    <lineage>
        <taxon>Bacteria</taxon>
        <taxon>Pseudomonadati</taxon>
        <taxon>Bacteroidota</taxon>
        <taxon>Flavobacteriia</taxon>
        <taxon>Flavobacteriales</taxon>
        <taxon>Flavobacteriaceae</taxon>
        <taxon>Myroides</taxon>
    </lineage>
</organism>
<name>A0AAV3EZ49_9FLAO</name>
<evidence type="ECO:0000256" key="1">
    <source>
        <dbReference type="SAM" id="SignalP"/>
    </source>
</evidence>
<dbReference type="AlphaFoldDB" id="A0AAV3EZ49"/>
<dbReference type="PROSITE" id="PS51257">
    <property type="entry name" value="PROKAR_LIPOPROTEIN"/>
    <property type="match status" value="1"/>
</dbReference>
<feature type="chain" id="PRO_5043831014" description="Lipoprotein" evidence="1">
    <location>
        <begin position="18"/>
        <end position="159"/>
    </location>
</feature>
<gene>
    <name evidence="2" type="ORF">HMPREF9715_03282</name>
</gene>
<feature type="signal peptide" evidence="1">
    <location>
        <begin position="1"/>
        <end position="17"/>
    </location>
</feature>
<dbReference type="Proteomes" id="UP000004834">
    <property type="component" value="Unassembled WGS sequence"/>
</dbReference>
<evidence type="ECO:0008006" key="4">
    <source>
        <dbReference type="Google" id="ProtNLM"/>
    </source>
</evidence>
<evidence type="ECO:0000313" key="3">
    <source>
        <dbReference type="Proteomes" id="UP000004834"/>
    </source>
</evidence>
<dbReference type="RefSeq" id="WP_006264548.1">
    <property type="nucleotide sequence ID" value="NZ_JH590839.1"/>
</dbReference>
<protein>
    <recommendedName>
        <fullName evidence="4">Lipoprotein</fullName>
    </recommendedName>
</protein>
<proteinExistence type="predicted"/>
<dbReference type="EMBL" id="AGEE01000055">
    <property type="protein sequence ID" value="EHO05646.1"/>
    <property type="molecule type" value="Genomic_DNA"/>
</dbReference>